<evidence type="ECO:0000313" key="7">
    <source>
        <dbReference type="Proteomes" id="UP000075884"/>
    </source>
</evidence>
<keyword evidence="7" id="KW-1185">Reference proteome</keyword>
<protein>
    <recommendedName>
        <fullName evidence="5">MYND-type domain-containing protein</fullName>
    </recommendedName>
</protein>
<dbReference type="PANTHER" id="PTHR28069:SF2">
    <property type="entry name" value="GH20023P"/>
    <property type="match status" value="1"/>
</dbReference>
<reference evidence="6" key="2">
    <citation type="submission" date="2020-05" db="UniProtKB">
        <authorList>
            <consortium name="EnsemblMetazoa"/>
        </authorList>
    </citation>
    <scope>IDENTIFICATION</scope>
    <source>
        <strain evidence="6">WRAIR2</strain>
    </source>
</reference>
<evidence type="ECO:0000256" key="4">
    <source>
        <dbReference type="PROSITE-ProRule" id="PRU00134"/>
    </source>
</evidence>
<evidence type="ECO:0000313" key="6">
    <source>
        <dbReference type="EnsemblMetazoa" id="ADIR006783-PA"/>
    </source>
</evidence>
<feature type="domain" description="MYND-type" evidence="5">
    <location>
        <begin position="54"/>
        <end position="97"/>
    </location>
</feature>
<sequence length="490" mass="56369">SVYPFLSPKKLLNLGNKPFCEAFSGSLFFLCHTILTPTCAMAAIYERNFNPHRCNICFMECPTKPQSTLTPCAGCNMVKYCSKEHKKMDETSHKLFCIAVQKLVSVKNTNHLLRCAESILKRSFQSQPKAIWHHLSLCQMMLSKILRRELYEHERTILTFPAVCAICLEYRPEKLTFCAECHQVAYCGKAHRNADRKNHSKWCAGLRLNYYIDNDLPDVFNNIRDSVDIFTEETFQKPFPTDVFELVNMVRSFNIQKPSDASPALELAEEIQSVKVAGLFSCIGTVLHVLRVTNLIEELTEELNVFVLGSEQDDIFFNPITCAAFFCCLPKLRRLGVFLIGPESCDETAFCFSMDDSRFVEVLKYRCLYHEMPRNVNLPNPHVFVAFNSGLHELVGTEQDTWEPTLRSLFDMPNIPIAFTSYTHGEAIDDSNAIQLYAHHAGMQHRLKYIERHALNPFYDPKPIRNPDHKDEEMLFYLNQYISIVVIRKG</sequence>
<dbReference type="STRING" id="7168.A0A182NGL0"/>
<dbReference type="SUPFAM" id="SSF144232">
    <property type="entry name" value="HIT/MYND zinc finger-like"/>
    <property type="match status" value="2"/>
</dbReference>
<dbReference type="GO" id="GO:0008270">
    <property type="term" value="F:zinc ion binding"/>
    <property type="evidence" value="ECO:0007669"/>
    <property type="project" value="UniProtKB-KW"/>
</dbReference>
<dbReference type="AlphaFoldDB" id="A0A182NGL0"/>
<keyword evidence="2 4" id="KW-0863">Zinc-finger</keyword>
<dbReference type="VEuPathDB" id="VectorBase:ADIR006783"/>
<dbReference type="PANTHER" id="PTHR28069">
    <property type="entry name" value="GH20023P"/>
    <property type="match status" value="1"/>
</dbReference>
<dbReference type="Gene3D" id="6.10.140.2220">
    <property type="match status" value="2"/>
</dbReference>
<accession>A0A182NGL0</accession>
<dbReference type="PROSITE" id="PS01360">
    <property type="entry name" value="ZF_MYND_1"/>
    <property type="match status" value="1"/>
</dbReference>
<keyword evidence="1" id="KW-0479">Metal-binding</keyword>
<dbReference type="Pfam" id="PF20179">
    <property type="entry name" value="MSS51_C"/>
    <property type="match status" value="1"/>
</dbReference>
<proteinExistence type="predicted"/>
<dbReference type="Pfam" id="PF01753">
    <property type="entry name" value="zf-MYND"/>
    <property type="match status" value="2"/>
</dbReference>
<dbReference type="Proteomes" id="UP000075884">
    <property type="component" value="Unassembled WGS sequence"/>
</dbReference>
<evidence type="ECO:0000256" key="3">
    <source>
        <dbReference type="ARBA" id="ARBA00022833"/>
    </source>
</evidence>
<evidence type="ECO:0000256" key="1">
    <source>
        <dbReference type="ARBA" id="ARBA00022723"/>
    </source>
</evidence>
<dbReference type="InterPro" id="IPR002893">
    <property type="entry name" value="Znf_MYND"/>
</dbReference>
<reference evidence="7" key="1">
    <citation type="submission" date="2013-03" db="EMBL/GenBank/DDBJ databases">
        <title>The Genome Sequence of Anopheles dirus WRAIR2.</title>
        <authorList>
            <consortium name="The Broad Institute Genomics Platform"/>
            <person name="Neafsey D.E."/>
            <person name="Walton C."/>
            <person name="Walker B."/>
            <person name="Young S.K."/>
            <person name="Zeng Q."/>
            <person name="Gargeya S."/>
            <person name="Fitzgerald M."/>
            <person name="Haas B."/>
            <person name="Abouelleil A."/>
            <person name="Allen A.W."/>
            <person name="Alvarado L."/>
            <person name="Arachchi H.M."/>
            <person name="Berlin A.M."/>
            <person name="Chapman S.B."/>
            <person name="Gainer-Dewar J."/>
            <person name="Goldberg J."/>
            <person name="Griggs A."/>
            <person name="Gujja S."/>
            <person name="Hansen M."/>
            <person name="Howarth C."/>
            <person name="Imamovic A."/>
            <person name="Ireland A."/>
            <person name="Larimer J."/>
            <person name="McCowan C."/>
            <person name="Murphy C."/>
            <person name="Pearson M."/>
            <person name="Poon T.W."/>
            <person name="Priest M."/>
            <person name="Roberts A."/>
            <person name="Saif S."/>
            <person name="Shea T."/>
            <person name="Sisk P."/>
            <person name="Sykes S."/>
            <person name="Wortman J."/>
            <person name="Nusbaum C."/>
            <person name="Birren B."/>
        </authorList>
    </citation>
    <scope>NUCLEOTIDE SEQUENCE [LARGE SCALE GENOMIC DNA]</scope>
    <source>
        <strain evidence="7">WRAIR2</strain>
    </source>
</reference>
<keyword evidence="3" id="KW-0862">Zinc</keyword>
<evidence type="ECO:0000259" key="5">
    <source>
        <dbReference type="PROSITE" id="PS50865"/>
    </source>
</evidence>
<name>A0A182NGL0_9DIPT</name>
<dbReference type="PROSITE" id="PS50865">
    <property type="entry name" value="ZF_MYND_2"/>
    <property type="match status" value="1"/>
</dbReference>
<dbReference type="EnsemblMetazoa" id="ADIR006783-RA">
    <property type="protein sequence ID" value="ADIR006783-PA"/>
    <property type="gene ID" value="ADIR006783"/>
</dbReference>
<dbReference type="InterPro" id="IPR046824">
    <property type="entry name" value="Mss51-like_C"/>
</dbReference>
<organism evidence="6 7">
    <name type="scientific">Anopheles dirus</name>
    <dbReference type="NCBI Taxonomy" id="7168"/>
    <lineage>
        <taxon>Eukaryota</taxon>
        <taxon>Metazoa</taxon>
        <taxon>Ecdysozoa</taxon>
        <taxon>Arthropoda</taxon>
        <taxon>Hexapoda</taxon>
        <taxon>Insecta</taxon>
        <taxon>Pterygota</taxon>
        <taxon>Neoptera</taxon>
        <taxon>Endopterygota</taxon>
        <taxon>Diptera</taxon>
        <taxon>Nematocera</taxon>
        <taxon>Culicoidea</taxon>
        <taxon>Culicidae</taxon>
        <taxon>Anophelinae</taxon>
        <taxon>Anopheles</taxon>
    </lineage>
</organism>
<evidence type="ECO:0000256" key="2">
    <source>
        <dbReference type="ARBA" id="ARBA00022771"/>
    </source>
</evidence>